<name>A0ACC2WSZ6_9TREE</name>
<evidence type="ECO:0000313" key="2">
    <source>
        <dbReference type="Proteomes" id="UP001230649"/>
    </source>
</evidence>
<comment type="caution">
    <text evidence="1">The sequence shown here is derived from an EMBL/GenBank/DDBJ whole genome shotgun (WGS) entry which is preliminary data.</text>
</comment>
<organism evidence="1 2">
    <name type="scientific">Naganishia adeliensis</name>
    <dbReference type="NCBI Taxonomy" id="92952"/>
    <lineage>
        <taxon>Eukaryota</taxon>
        <taxon>Fungi</taxon>
        <taxon>Dikarya</taxon>
        <taxon>Basidiomycota</taxon>
        <taxon>Agaricomycotina</taxon>
        <taxon>Tremellomycetes</taxon>
        <taxon>Filobasidiales</taxon>
        <taxon>Filobasidiaceae</taxon>
        <taxon>Naganishia</taxon>
    </lineage>
</organism>
<accession>A0ACC2WSZ6</accession>
<evidence type="ECO:0000313" key="1">
    <source>
        <dbReference type="EMBL" id="KAJ9114546.1"/>
    </source>
</evidence>
<dbReference type="EMBL" id="JASBWS010000008">
    <property type="protein sequence ID" value="KAJ9114546.1"/>
    <property type="molecule type" value="Genomic_DNA"/>
</dbReference>
<protein>
    <submittedName>
        <fullName evidence="1">Uncharacterized protein</fullName>
    </submittedName>
</protein>
<keyword evidence="2" id="KW-1185">Reference proteome</keyword>
<proteinExistence type="predicted"/>
<dbReference type="Proteomes" id="UP001230649">
    <property type="component" value="Unassembled WGS sequence"/>
</dbReference>
<gene>
    <name evidence="1" type="ORF">QFC20_001420</name>
</gene>
<reference evidence="1" key="1">
    <citation type="submission" date="2023-04" db="EMBL/GenBank/DDBJ databases">
        <title>Draft Genome sequencing of Naganishia species isolated from polar environments using Oxford Nanopore Technology.</title>
        <authorList>
            <person name="Leo P."/>
            <person name="Venkateswaran K."/>
        </authorList>
    </citation>
    <scope>NUCLEOTIDE SEQUENCE</scope>
    <source>
        <strain evidence="1">MNA-CCFEE 5262</strain>
    </source>
</reference>
<sequence>MTRSHLFAFGSNPFGKACPGNEEIIVTEPVDILPTLLEGNESDIDLVEVLHGTWDSTLIRLREKNSGKYRHYRLGYQEDAPDAPESNAALLIAADELDHLLGLDLIQESIKGAKLCVASRPTVLESGSVVAIATNQASSPTPPGCIYAETVADLQTDPESCWYPLPGPPGTSYQVSTGLSHAILFSQSANPGFNQVLGLGDNRHRAAIPRTTGCRQPPNHLAEPRPIEDLCGIAISGISAGGSRSAAWSDAGEGWIWGKGIEGLDAVELPTAQDGDSDIAEEDTASQVSQIAVGDGYELVLDPRWLSMGERKQ</sequence>